<evidence type="ECO:0000256" key="1">
    <source>
        <dbReference type="SAM" id="MobiDB-lite"/>
    </source>
</evidence>
<gene>
    <name evidence="2" type="ORF">MBJ925_LOCUS7376</name>
</gene>
<protein>
    <submittedName>
        <fullName evidence="2">Uncharacterized protein</fullName>
    </submittedName>
</protein>
<sequence>MEQTIDISTIHMRHELICLEYENGEWKLKPGEAFQELRETRSDTPTSVTASSAQNVFAISIIGDTGNGKTFTTRELLSLDDKDLGAPFIGDAGTESPTSCNITCFKAENITSFPTSTYLLDYEGEKSSQNPLLKFKQDRKQRPEWNCSYYDEEIVQRRESVEKFFPQLAYSISNVVILVACDRFTSCSYLERCITIAERARSQHTIHWKPAHICICNLARPGSTFEVDKVTETFKKQPGFQKLSNFFSDIICFRFPEKTTSKTSKGESVEDKNEFSQQITKLKKHLIRIHQEQYFRLLTLNAWLDLIEKLMSEIPRGEVINLSSLYYLTLTKNITAVDKSVLVLFHALYDREAQIHPRLWYHYCRRFAMKVLARSYTRTLPPSYTLSDEIRQDCKLRLKVLWSHLQSSTPCEEIYFGLGHPKNENHIVFCRKDKRHHESYHCTSEVLYDRNTSHFGLFQRSINRTWLGPFHNDDSTSNEPSPDMIDEFLKDVENAMEQKTVDMCSTFHKLLSDYRLLGLINKHPVNLLASTRTNEGESRNYFANGQDGARDNRLAQDEIGRS</sequence>
<dbReference type="AlphaFoldDB" id="A0A816M9C5"/>
<feature type="compositionally biased region" description="Basic and acidic residues" evidence="1">
    <location>
        <begin position="548"/>
        <end position="562"/>
    </location>
</feature>
<feature type="region of interest" description="Disordered" evidence="1">
    <location>
        <begin position="538"/>
        <end position="562"/>
    </location>
</feature>
<proteinExistence type="predicted"/>
<accession>A0A816M9C5</accession>
<name>A0A816M9C5_9BILA</name>
<dbReference type="Proteomes" id="UP000663824">
    <property type="component" value="Unassembled WGS sequence"/>
</dbReference>
<evidence type="ECO:0000313" key="2">
    <source>
        <dbReference type="EMBL" id="CAF1982779.1"/>
    </source>
</evidence>
<reference evidence="2" key="1">
    <citation type="submission" date="2021-02" db="EMBL/GenBank/DDBJ databases">
        <authorList>
            <person name="Nowell W R."/>
        </authorList>
    </citation>
    <scope>NUCLEOTIDE SEQUENCE</scope>
</reference>
<comment type="caution">
    <text evidence="2">The sequence shown here is derived from an EMBL/GenBank/DDBJ whole genome shotgun (WGS) entry which is preliminary data.</text>
</comment>
<evidence type="ECO:0000313" key="3">
    <source>
        <dbReference type="Proteomes" id="UP000663824"/>
    </source>
</evidence>
<dbReference type="EMBL" id="CAJNRE010002510">
    <property type="protein sequence ID" value="CAF1982779.1"/>
    <property type="molecule type" value="Genomic_DNA"/>
</dbReference>
<organism evidence="2 3">
    <name type="scientific">Rotaria magnacalcarata</name>
    <dbReference type="NCBI Taxonomy" id="392030"/>
    <lineage>
        <taxon>Eukaryota</taxon>
        <taxon>Metazoa</taxon>
        <taxon>Spiralia</taxon>
        <taxon>Gnathifera</taxon>
        <taxon>Rotifera</taxon>
        <taxon>Eurotatoria</taxon>
        <taxon>Bdelloidea</taxon>
        <taxon>Philodinida</taxon>
        <taxon>Philodinidae</taxon>
        <taxon>Rotaria</taxon>
    </lineage>
</organism>